<dbReference type="EMBL" id="RJVU01015140">
    <property type="protein sequence ID" value="ROL52698.1"/>
    <property type="molecule type" value="Genomic_DNA"/>
</dbReference>
<organism evidence="1 2">
    <name type="scientific">Anabarilius grahami</name>
    <name type="common">Kanglang fish</name>
    <name type="synonym">Barilius grahami</name>
    <dbReference type="NCBI Taxonomy" id="495550"/>
    <lineage>
        <taxon>Eukaryota</taxon>
        <taxon>Metazoa</taxon>
        <taxon>Chordata</taxon>
        <taxon>Craniata</taxon>
        <taxon>Vertebrata</taxon>
        <taxon>Euteleostomi</taxon>
        <taxon>Actinopterygii</taxon>
        <taxon>Neopterygii</taxon>
        <taxon>Teleostei</taxon>
        <taxon>Ostariophysi</taxon>
        <taxon>Cypriniformes</taxon>
        <taxon>Xenocyprididae</taxon>
        <taxon>Xenocypridinae</taxon>
        <taxon>Xenocypridinae incertae sedis</taxon>
        <taxon>Anabarilius</taxon>
    </lineage>
</organism>
<sequence length="84" mass="9678">MNEGIYAGDWYHTETLAGNVALDQRHCRCLHMKLQPLLYHSEFLPTSSELEVHSSLYRNSQMLLFGGSLRYLAQRTANVLRKPV</sequence>
<reference evidence="1 2" key="1">
    <citation type="submission" date="2018-10" db="EMBL/GenBank/DDBJ databases">
        <title>Genome assembly for a Yunnan-Guizhou Plateau 3E fish, Anabarilius grahami (Regan), and its evolutionary and genetic applications.</title>
        <authorList>
            <person name="Jiang W."/>
        </authorList>
    </citation>
    <scope>NUCLEOTIDE SEQUENCE [LARGE SCALE GENOMIC DNA]</scope>
    <source>
        <strain evidence="1">AG-KIZ</strain>
        <tissue evidence="1">Muscle</tissue>
    </source>
</reference>
<evidence type="ECO:0000313" key="2">
    <source>
        <dbReference type="Proteomes" id="UP000281406"/>
    </source>
</evidence>
<proteinExistence type="predicted"/>
<dbReference type="Proteomes" id="UP000281406">
    <property type="component" value="Unassembled WGS sequence"/>
</dbReference>
<dbReference type="AlphaFoldDB" id="A0A3N0Z416"/>
<name>A0A3N0Z416_ANAGA</name>
<evidence type="ECO:0000313" key="1">
    <source>
        <dbReference type="EMBL" id="ROL52698.1"/>
    </source>
</evidence>
<accession>A0A3N0Z416</accession>
<gene>
    <name evidence="1" type="ORF">DPX16_7434</name>
</gene>
<protein>
    <submittedName>
        <fullName evidence="1">Uncharacterized protein</fullName>
    </submittedName>
</protein>
<comment type="caution">
    <text evidence="1">The sequence shown here is derived from an EMBL/GenBank/DDBJ whole genome shotgun (WGS) entry which is preliminary data.</text>
</comment>
<keyword evidence="2" id="KW-1185">Reference proteome</keyword>